<dbReference type="InterPro" id="IPR003439">
    <property type="entry name" value="ABC_transporter-like_ATP-bd"/>
</dbReference>
<dbReference type="InterPro" id="IPR052156">
    <property type="entry name" value="BCAA_Transport_ATP-bd_LivF"/>
</dbReference>
<dbReference type="STRING" id="1678840.ATC1_12390"/>
<organism evidence="7">
    <name type="scientific">Flexilinea flocculi</name>
    <dbReference type="NCBI Taxonomy" id="1678840"/>
    <lineage>
        <taxon>Bacteria</taxon>
        <taxon>Bacillati</taxon>
        <taxon>Chloroflexota</taxon>
        <taxon>Anaerolineae</taxon>
        <taxon>Anaerolineales</taxon>
        <taxon>Anaerolineaceae</taxon>
        <taxon>Flexilinea</taxon>
    </lineage>
</organism>
<dbReference type="EMBL" id="DF968180">
    <property type="protein sequence ID" value="GAP39853.1"/>
    <property type="molecule type" value="Genomic_DNA"/>
</dbReference>
<dbReference type="PANTHER" id="PTHR43820">
    <property type="entry name" value="HIGH-AFFINITY BRANCHED-CHAIN AMINO ACID TRANSPORT ATP-BINDING PROTEIN LIVF"/>
    <property type="match status" value="1"/>
</dbReference>
<keyword evidence="8" id="KW-1185">Reference proteome</keyword>
<keyword evidence="5" id="KW-0029">Amino-acid transport</keyword>
<dbReference type="InterPro" id="IPR017871">
    <property type="entry name" value="ABC_transporter-like_CS"/>
</dbReference>
<evidence type="ECO:0000256" key="4">
    <source>
        <dbReference type="ARBA" id="ARBA00022840"/>
    </source>
</evidence>
<proteinExistence type="inferred from homology"/>
<dbReference type="SMART" id="SM00382">
    <property type="entry name" value="AAA"/>
    <property type="match status" value="1"/>
</dbReference>
<name>A0A0K8PB15_9CHLR</name>
<evidence type="ECO:0000256" key="3">
    <source>
        <dbReference type="ARBA" id="ARBA00022741"/>
    </source>
</evidence>
<dbReference type="InterPro" id="IPR027417">
    <property type="entry name" value="P-loop_NTPase"/>
</dbReference>
<dbReference type="PROSITE" id="PS00211">
    <property type="entry name" value="ABC_TRANSPORTER_1"/>
    <property type="match status" value="1"/>
</dbReference>
<dbReference type="CDD" id="cd03224">
    <property type="entry name" value="ABC_TM1139_LivF_branched"/>
    <property type="match status" value="1"/>
</dbReference>
<comment type="similarity">
    <text evidence="1">Belongs to the ABC transporter superfamily.</text>
</comment>
<protein>
    <submittedName>
        <fullName evidence="7">Amino acid/amide ABC transporter ATP-binding protein 2, HAAT family</fullName>
    </submittedName>
</protein>
<evidence type="ECO:0000256" key="1">
    <source>
        <dbReference type="ARBA" id="ARBA00005417"/>
    </source>
</evidence>
<dbReference type="PANTHER" id="PTHR43820:SF4">
    <property type="entry name" value="HIGH-AFFINITY BRANCHED-CHAIN AMINO ACID TRANSPORT ATP-BINDING PROTEIN LIVF"/>
    <property type="match status" value="1"/>
</dbReference>
<dbReference type="SUPFAM" id="SSF52540">
    <property type="entry name" value="P-loop containing nucleoside triphosphate hydrolases"/>
    <property type="match status" value="1"/>
</dbReference>
<feature type="domain" description="ABC transporter" evidence="6">
    <location>
        <begin position="12"/>
        <end position="246"/>
    </location>
</feature>
<keyword evidence="3" id="KW-0547">Nucleotide-binding</keyword>
<dbReference type="AlphaFoldDB" id="A0A0K8PB15"/>
<sequence length="254" mass="28003">MPILERMSNNMLKLENVFVNYANIQVLHGINIEVKAGEIVTIIGANGAGKSTTLKAISGLIPKTLNSSIKFLDEDITSLQAEKVVERGISLSPEGRRIFPDLTVTENLEMGAYLRAKDKEGVKNDMKEVFTMFPRLEERKKQSGKTLSGGEQQMLAIARALMAKPKLLMLDEPSTGLAPLIVKDIFEIIKQVNKKGTTVLLVEQNAKIALSVADRGYVLKNGNIVMEDTGKNLLKNELIRAAYLGESTYKEKKA</sequence>
<evidence type="ECO:0000259" key="6">
    <source>
        <dbReference type="PROSITE" id="PS50893"/>
    </source>
</evidence>
<gene>
    <name evidence="7" type="ORF">ATC1_12390</name>
</gene>
<dbReference type="Pfam" id="PF00005">
    <property type="entry name" value="ABC_tran"/>
    <property type="match status" value="1"/>
</dbReference>
<dbReference type="PROSITE" id="PS50893">
    <property type="entry name" value="ABC_TRANSPORTER_2"/>
    <property type="match status" value="1"/>
</dbReference>
<evidence type="ECO:0000256" key="5">
    <source>
        <dbReference type="ARBA" id="ARBA00022970"/>
    </source>
</evidence>
<dbReference type="InterPro" id="IPR003593">
    <property type="entry name" value="AAA+_ATPase"/>
</dbReference>
<dbReference type="GO" id="GO:0015807">
    <property type="term" value="P:L-amino acid transport"/>
    <property type="evidence" value="ECO:0007669"/>
    <property type="project" value="TreeGrafter"/>
</dbReference>
<keyword evidence="4 7" id="KW-0067">ATP-binding</keyword>
<dbReference type="PATRIC" id="fig|1678840.3.peg.964"/>
<dbReference type="InterPro" id="IPR030660">
    <property type="entry name" value="ABC_branched_ATPase_LivF/BraG"/>
</dbReference>
<dbReference type="PIRSF" id="PIRSF039137">
    <property type="entry name" value="ABC_branched_ATPase"/>
    <property type="match status" value="1"/>
</dbReference>
<reference evidence="7" key="1">
    <citation type="journal article" date="2015" name="Genome Announc.">
        <title>Draft Genome Sequence of Anaerolineae Strain TC1, a Novel Isolate from a Methanogenic Wastewater Treatment System.</title>
        <authorList>
            <person name="Matsuura N."/>
            <person name="Tourlousse D.M."/>
            <person name="Sun L."/>
            <person name="Toyonaga M."/>
            <person name="Kuroda K."/>
            <person name="Ohashi A."/>
            <person name="Cruz R."/>
            <person name="Yamaguchi T."/>
            <person name="Sekiguchi Y."/>
        </authorList>
    </citation>
    <scope>NUCLEOTIDE SEQUENCE [LARGE SCALE GENOMIC DNA]</scope>
    <source>
        <strain evidence="7">TC1</strain>
    </source>
</reference>
<evidence type="ECO:0000313" key="7">
    <source>
        <dbReference type="EMBL" id="GAP39853.1"/>
    </source>
</evidence>
<dbReference type="GO" id="GO:0015658">
    <property type="term" value="F:branched-chain amino acid transmembrane transporter activity"/>
    <property type="evidence" value="ECO:0007669"/>
    <property type="project" value="InterPro"/>
</dbReference>
<evidence type="ECO:0000256" key="2">
    <source>
        <dbReference type="ARBA" id="ARBA00022448"/>
    </source>
</evidence>
<evidence type="ECO:0000313" key="8">
    <source>
        <dbReference type="Proteomes" id="UP000053370"/>
    </source>
</evidence>
<keyword evidence="2" id="KW-0813">Transport</keyword>
<dbReference type="Proteomes" id="UP000053370">
    <property type="component" value="Unassembled WGS sequence"/>
</dbReference>
<dbReference type="GO" id="GO:0016887">
    <property type="term" value="F:ATP hydrolysis activity"/>
    <property type="evidence" value="ECO:0007669"/>
    <property type="project" value="InterPro"/>
</dbReference>
<dbReference type="GO" id="GO:0005524">
    <property type="term" value="F:ATP binding"/>
    <property type="evidence" value="ECO:0007669"/>
    <property type="project" value="UniProtKB-KW"/>
</dbReference>
<accession>A0A0K8PB15</accession>
<dbReference type="Gene3D" id="3.40.50.300">
    <property type="entry name" value="P-loop containing nucleotide triphosphate hydrolases"/>
    <property type="match status" value="1"/>
</dbReference>